<organism evidence="2 3">
    <name type="scientific">Sphingopyxis indica</name>
    <dbReference type="NCBI Taxonomy" id="436663"/>
    <lineage>
        <taxon>Bacteria</taxon>
        <taxon>Pseudomonadati</taxon>
        <taxon>Pseudomonadota</taxon>
        <taxon>Alphaproteobacteria</taxon>
        <taxon>Sphingomonadales</taxon>
        <taxon>Sphingomonadaceae</taxon>
        <taxon>Sphingopyxis</taxon>
    </lineage>
</organism>
<dbReference type="Proteomes" id="UP000198339">
    <property type="component" value="Unassembled WGS sequence"/>
</dbReference>
<keyword evidence="1" id="KW-0472">Membrane</keyword>
<accession>A0A239I3E9</accession>
<dbReference type="RefSeq" id="WP_089215921.1">
    <property type="nucleotide sequence ID" value="NZ_FZPA01000006.1"/>
</dbReference>
<sequence length="133" mass="14411">MTHATIWSALILGLFLLAAAIDELRRPGQWHRMIEEIDASPALQMIVGLFELIFGTLLYLGSRGPTGWPGDWLAAVLTLIGGLAALEALVITAFSDIYVRFWMRKLGTNTRVVAGLTLLIGAGFTAAALFRLA</sequence>
<dbReference type="EMBL" id="FZPA01000006">
    <property type="protein sequence ID" value="SNS86874.1"/>
    <property type="molecule type" value="Genomic_DNA"/>
</dbReference>
<evidence type="ECO:0000256" key="1">
    <source>
        <dbReference type="SAM" id="Phobius"/>
    </source>
</evidence>
<evidence type="ECO:0000313" key="2">
    <source>
        <dbReference type="EMBL" id="SNS86874.1"/>
    </source>
</evidence>
<name>A0A239I3E9_9SPHN</name>
<keyword evidence="1" id="KW-1133">Transmembrane helix</keyword>
<reference evidence="2 3" key="1">
    <citation type="submission" date="2017-06" db="EMBL/GenBank/DDBJ databases">
        <authorList>
            <person name="Kim H.J."/>
            <person name="Triplett B.A."/>
        </authorList>
    </citation>
    <scope>NUCLEOTIDE SEQUENCE [LARGE SCALE GENOMIC DNA]</scope>
    <source>
        <strain evidence="2 3">DS15</strain>
    </source>
</reference>
<feature type="transmembrane region" description="Helical" evidence="1">
    <location>
        <begin position="6"/>
        <end position="21"/>
    </location>
</feature>
<evidence type="ECO:0000313" key="3">
    <source>
        <dbReference type="Proteomes" id="UP000198339"/>
    </source>
</evidence>
<dbReference type="OrthoDB" id="7410390at2"/>
<feature type="transmembrane region" description="Helical" evidence="1">
    <location>
        <begin position="42"/>
        <end position="60"/>
    </location>
</feature>
<keyword evidence="1" id="KW-0812">Transmembrane</keyword>
<feature type="transmembrane region" description="Helical" evidence="1">
    <location>
        <begin position="111"/>
        <end position="130"/>
    </location>
</feature>
<feature type="transmembrane region" description="Helical" evidence="1">
    <location>
        <begin position="72"/>
        <end position="99"/>
    </location>
</feature>
<protein>
    <submittedName>
        <fullName evidence="2">Uncharacterized protein</fullName>
    </submittedName>
</protein>
<proteinExistence type="predicted"/>
<keyword evidence="3" id="KW-1185">Reference proteome</keyword>
<dbReference type="AlphaFoldDB" id="A0A239I3E9"/>
<gene>
    <name evidence="2" type="ORF">SAMN06295955_106217</name>
</gene>